<dbReference type="PaxDb" id="273075-Ta0381"/>
<accession>Q9HL50</accession>
<sequence>MKQIVVTKNAGDCYYSIFYETEGELPEKNRLSAENSVGIDLGKEKFAPLSDGRSIENPKFIQRVRKRIKRLHKQLSKKNGSKNGRKHVLKMQKKY</sequence>
<evidence type="ECO:0000313" key="3">
    <source>
        <dbReference type="EMBL" id="CAC11525.1"/>
    </source>
</evidence>
<dbReference type="Proteomes" id="UP000001024">
    <property type="component" value="Chromosome"/>
</dbReference>
<dbReference type="STRING" id="273075.gene:9571600"/>
<organism evidence="3 4">
    <name type="scientific">Thermoplasma acidophilum (strain ATCC 25905 / DSM 1728 / JCM 9062 / NBRC 15155 / AMRC-C165)</name>
    <dbReference type="NCBI Taxonomy" id="273075"/>
    <lineage>
        <taxon>Archaea</taxon>
        <taxon>Methanobacteriati</taxon>
        <taxon>Thermoplasmatota</taxon>
        <taxon>Thermoplasmata</taxon>
        <taxon>Thermoplasmatales</taxon>
        <taxon>Thermoplasmataceae</taxon>
        <taxon>Thermoplasma</taxon>
    </lineage>
</organism>
<gene>
    <name evidence="3" type="ordered locus">Ta0381</name>
</gene>
<keyword evidence="4" id="KW-1185">Reference proteome</keyword>
<feature type="region of interest" description="Disordered" evidence="1">
    <location>
        <begin position="74"/>
        <end position="95"/>
    </location>
</feature>
<dbReference type="AlphaFoldDB" id="Q9HL50"/>
<dbReference type="Pfam" id="PF01385">
    <property type="entry name" value="OrfB_IS605"/>
    <property type="match status" value="1"/>
</dbReference>
<dbReference type="HOGENOM" id="CLU_2366359_0_0_2"/>
<reference evidence="3 4" key="1">
    <citation type="journal article" date="2000" name="Nature">
        <title>The genome sequence of the thermoacidophilic scavenger Thermoplasma acidophilum.</title>
        <authorList>
            <person name="Ruepp A."/>
            <person name="Graml W."/>
            <person name="Santos-Martinez M.L."/>
            <person name="Koretke K.K."/>
            <person name="Volker C."/>
            <person name="Mewes H.W."/>
            <person name="Frishman D."/>
            <person name="Stocker S."/>
            <person name="Lupas A.N."/>
            <person name="Baumeister W."/>
        </authorList>
    </citation>
    <scope>NUCLEOTIDE SEQUENCE [LARGE SCALE GENOMIC DNA]</scope>
    <source>
        <strain evidence="4">ATCC 25905 / DSM 1728 / JCM 9062 / NBRC 15155 / AMRC-C165</strain>
    </source>
</reference>
<dbReference type="EMBL" id="AL445064">
    <property type="protein sequence ID" value="CAC11525.1"/>
    <property type="molecule type" value="Genomic_DNA"/>
</dbReference>
<dbReference type="InterPro" id="IPR001959">
    <property type="entry name" value="Transposase"/>
</dbReference>
<dbReference type="OrthoDB" id="33505at2157"/>
<proteinExistence type="predicted"/>
<evidence type="ECO:0000256" key="1">
    <source>
        <dbReference type="SAM" id="MobiDB-lite"/>
    </source>
</evidence>
<dbReference type="eggNOG" id="arCOG00684">
    <property type="taxonomic scope" value="Archaea"/>
</dbReference>
<dbReference type="RefSeq" id="WP_010900810.1">
    <property type="nucleotide sequence ID" value="NC_002578.1"/>
</dbReference>
<dbReference type="InParanoid" id="Q9HL50"/>
<protein>
    <recommendedName>
        <fullName evidence="2">Probable transposase IS891/IS1136/IS1341 domain-containing protein</fullName>
    </recommendedName>
</protein>
<evidence type="ECO:0000259" key="2">
    <source>
        <dbReference type="Pfam" id="PF01385"/>
    </source>
</evidence>
<evidence type="ECO:0000313" key="4">
    <source>
        <dbReference type="Proteomes" id="UP000001024"/>
    </source>
</evidence>
<feature type="domain" description="Probable transposase IS891/IS1136/IS1341" evidence="2">
    <location>
        <begin position="22"/>
        <end position="95"/>
    </location>
</feature>
<dbReference type="KEGG" id="tac:Ta0381"/>
<name>Q9HL50_THEAC</name>
<dbReference type="EnsemblBacteria" id="CAC11525">
    <property type="protein sequence ID" value="CAC11525"/>
    <property type="gene ID" value="CAC11525"/>
</dbReference>